<evidence type="ECO:0000259" key="8">
    <source>
        <dbReference type="Pfam" id="PF05425"/>
    </source>
</evidence>
<evidence type="ECO:0000313" key="9">
    <source>
        <dbReference type="EMBL" id="MFD1845812.1"/>
    </source>
</evidence>
<evidence type="ECO:0000256" key="7">
    <source>
        <dbReference type="SAM" id="Phobius"/>
    </source>
</evidence>
<feature type="transmembrane region" description="Helical" evidence="7">
    <location>
        <begin position="227"/>
        <end position="247"/>
    </location>
</feature>
<feature type="transmembrane region" description="Helical" evidence="7">
    <location>
        <begin position="334"/>
        <end position="357"/>
    </location>
</feature>
<feature type="transmembrane region" description="Helical" evidence="7">
    <location>
        <begin position="295"/>
        <end position="314"/>
    </location>
</feature>
<evidence type="ECO:0000256" key="6">
    <source>
        <dbReference type="SAM" id="MobiDB-lite"/>
    </source>
</evidence>
<reference evidence="10" key="1">
    <citation type="journal article" date="2019" name="Int. J. Syst. Evol. Microbiol.">
        <title>The Global Catalogue of Microorganisms (GCM) 10K type strain sequencing project: providing services to taxonomists for standard genome sequencing and annotation.</title>
        <authorList>
            <consortium name="The Broad Institute Genomics Platform"/>
            <consortium name="The Broad Institute Genome Sequencing Center for Infectious Disease"/>
            <person name="Wu L."/>
            <person name="Ma J."/>
        </authorList>
    </citation>
    <scope>NUCLEOTIDE SEQUENCE [LARGE SCALE GENOMIC DNA]</scope>
    <source>
        <strain evidence="10">JCM 11496</strain>
    </source>
</reference>
<feature type="transmembrane region" description="Helical" evidence="7">
    <location>
        <begin position="430"/>
        <end position="451"/>
    </location>
</feature>
<feature type="transmembrane region" description="Helical" evidence="7">
    <location>
        <begin position="463"/>
        <end position="484"/>
    </location>
</feature>
<feature type="transmembrane region" description="Helical" evidence="7">
    <location>
        <begin position="398"/>
        <end position="418"/>
    </location>
</feature>
<name>A0ABW4Q3C3_9MICC</name>
<dbReference type="RefSeq" id="WP_343878028.1">
    <property type="nucleotide sequence ID" value="NZ_BAAAIJ010000009.1"/>
</dbReference>
<feature type="transmembrane region" description="Helical" evidence="7">
    <location>
        <begin position="259"/>
        <end position="283"/>
    </location>
</feature>
<sequence length="690" mass="74022">MPKGGPLQDPPEVVAARDERTAPGERIPERTLVRVGLSIAVPVSLALAILSMYFSEALTTYRTTMADPGDFVVHARPAARVLQDLSAAMTIGFLVLCASLLPGSDRNKSIIGFAQWKALNWAWISASVWFVASVASLVLIAADTAGQPINSPGFASILLFFATELELGQILLVALLAVLILVVMLPMVRSTTGAGIALAIAALGILPLALAGHAAGSDDHGNAVNSLALHLVGVCVWVGGLAAVLLLGSRLGKDTGRVLRRYSALAAWAFGAVAFSGIINASLRLGSLADLATPYGLLVVAKVGSLTLLGLAGWYQRRRILPRLDRDPEDRRAFVTFGVAEAALMIITIGVSAGLAASPPPVPQGSIADVDLRRSLLGYPFPEPLTVPSFLASWHPDWTIGLLVLVAAGAYVAAVIRLRRRGDRWSIPRSLAFLAGCALLIWLTSGGPAVYGRTSFSGHMIQHMGLMMYAPVLFVLGAPILLLLKSTRPRTDGSRGLREWVLWLFRSRFSHFLTRPPVAGLIFVGSMVGFYYSPVFELALSTHVGHVFMIVHFLITGYLFAWVLIGIDPGPARSPYPFRLIILLATMAFHAFFGLSLLGGTEILAPTWWANLQLTDQAALLADQQRGGAIAWGIGEIPTVLLALGVAMAWRKDDERTAVREDRAADRDDDAKLTAYNQHLESLQRRSPGR</sequence>
<comment type="subcellular location">
    <subcellularLocation>
        <location evidence="1">Cell membrane</location>
        <topology evidence="1">Multi-pass membrane protein</topology>
    </subcellularLocation>
</comment>
<evidence type="ECO:0000256" key="1">
    <source>
        <dbReference type="ARBA" id="ARBA00004651"/>
    </source>
</evidence>
<feature type="transmembrane region" description="Helical" evidence="7">
    <location>
        <begin position="629"/>
        <end position="650"/>
    </location>
</feature>
<evidence type="ECO:0000256" key="2">
    <source>
        <dbReference type="ARBA" id="ARBA00022475"/>
    </source>
</evidence>
<keyword evidence="2" id="KW-1003">Cell membrane</keyword>
<evidence type="ECO:0000256" key="5">
    <source>
        <dbReference type="ARBA" id="ARBA00023136"/>
    </source>
</evidence>
<feature type="transmembrane region" description="Helical" evidence="7">
    <location>
        <begin position="154"/>
        <end position="183"/>
    </location>
</feature>
<keyword evidence="5 7" id="KW-0472">Membrane</keyword>
<keyword evidence="10" id="KW-1185">Reference proteome</keyword>
<feature type="transmembrane region" description="Helical" evidence="7">
    <location>
        <begin position="81"/>
        <end position="101"/>
    </location>
</feature>
<gene>
    <name evidence="9" type="ORF">ACFSFX_04295</name>
</gene>
<feature type="region of interest" description="Disordered" evidence="6">
    <location>
        <begin position="1"/>
        <end position="21"/>
    </location>
</feature>
<dbReference type="Pfam" id="PF05425">
    <property type="entry name" value="CopD"/>
    <property type="match status" value="1"/>
</dbReference>
<feature type="domain" description="Copper resistance protein D" evidence="8">
    <location>
        <begin position="257"/>
        <end position="355"/>
    </location>
</feature>
<organism evidence="9 10">
    <name type="scientific">Arthrobacter flavus</name>
    <dbReference type="NCBI Taxonomy" id="95172"/>
    <lineage>
        <taxon>Bacteria</taxon>
        <taxon>Bacillati</taxon>
        <taxon>Actinomycetota</taxon>
        <taxon>Actinomycetes</taxon>
        <taxon>Micrococcales</taxon>
        <taxon>Micrococcaceae</taxon>
        <taxon>Arthrobacter</taxon>
    </lineage>
</organism>
<feature type="transmembrane region" description="Helical" evidence="7">
    <location>
        <begin position="121"/>
        <end position="142"/>
    </location>
</feature>
<feature type="transmembrane region" description="Helical" evidence="7">
    <location>
        <begin position="577"/>
        <end position="599"/>
    </location>
</feature>
<evidence type="ECO:0000256" key="3">
    <source>
        <dbReference type="ARBA" id="ARBA00022692"/>
    </source>
</evidence>
<dbReference type="InterPro" id="IPR008457">
    <property type="entry name" value="Cu-R_CopD_dom"/>
</dbReference>
<dbReference type="PANTHER" id="PTHR34820:SF4">
    <property type="entry name" value="INNER MEMBRANE PROTEIN YEBZ"/>
    <property type="match status" value="1"/>
</dbReference>
<dbReference type="Pfam" id="PF09678">
    <property type="entry name" value="Caa3_CtaG"/>
    <property type="match status" value="1"/>
</dbReference>
<dbReference type="Proteomes" id="UP001597307">
    <property type="component" value="Unassembled WGS sequence"/>
</dbReference>
<evidence type="ECO:0000313" key="10">
    <source>
        <dbReference type="Proteomes" id="UP001597307"/>
    </source>
</evidence>
<feature type="transmembrane region" description="Helical" evidence="7">
    <location>
        <begin position="512"/>
        <end position="532"/>
    </location>
</feature>
<feature type="transmembrane region" description="Helical" evidence="7">
    <location>
        <begin position="544"/>
        <end position="565"/>
    </location>
</feature>
<proteinExistence type="predicted"/>
<dbReference type="PANTHER" id="PTHR34820">
    <property type="entry name" value="INNER MEMBRANE PROTEIN YEBZ"/>
    <property type="match status" value="1"/>
</dbReference>
<evidence type="ECO:0000256" key="4">
    <source>
        <dbReference type="ARBA" id="ARBA00022989"/>
    </source>
</evidence>
<protein>
    <submittedName>
        <fullName evidence="9">Cytochrome c oxidase assembly protein</fullName>
    </submittedName>
</protein>
<accession>A0ABW4Q3C3</accession>
<dbReference type="EMBL" id="JBHUGA010000009">
    <property type="protein sequence ID" value="MFD1845812.1"/>
    <property type="molecule type" value="Genomic_DNA"/>
</dbReference>
<dbReference type="InterPro" id="IPR019108">
    <property type="entry name" value="Caa3_assmbl_CtaG-rel"/>
</dbReference>
<keyword evidence="3 7" id="KW-0812">Transmembrane</keyword>
<feature type="transmembrane region" description="Helical" evidence="7">
    <location>
        <begin position="35"/>
        <end position="55"/>
    </location>
</feature>
<feature type="transmembrane region" description="Helical" evidence="7">
    <location>
        <begin position="195"/>
        <end position="215"/>
    </location>
</feature>
<keyword evidence="4 7" id="KW-1133">Transmembrane helix</keyword>
<dbReference type="InterPro" id="IPR032694">
    <property type="entry name" value="CopC/D"/>
</dbReference>
<comment type="caution">
    <text evidence="9">The sequence shown here is derived from an EMBL/GenBank/DDBJ whole genome shotgun (WGS) entry which is preliminary data.</text>
</comment>